<organism evidence="1 2">
    <name type="scientific">Kitasatospora cystarginea</name>
    <dbReference type="NCBI Taxonomy" id="58350"/>
    <lineage>
        <taxon>Bacteria</taxon>
        <taxon>Bacillati</taxon>
        <taxon>Actinomycetota</taxon>
        <taxon>Actinomycetes</taxon>
        <taxon>Kitasatosporales</taxon>
        <taxon>Streptomycetaceae</taxon>
        <taxon>Kitasatospora</taxon>
    </lineage>
</organism>
<comment type="caution">
    <text evidence="1">The sequence shown here is derived from an EMBL/GenBank/DDBJ whole genome shotgun (WGS) entry which is preliminary data.</text>
</comment>
<name>A0ABP5QXM0_9ACTN</name>
<protein>
    <submittedName>
        <fullName evidence="1">Uncharacterized protein</fullName>
    </submittedName>
</protein>
<evidence type="ECO:0000313" key="2">
    <source>
        <dbReference type="Proteomes" id="UP001500305"/>
    </source>
</evidence>
<dbReference type="EMBL" id="BAAATR010000010">
    <property type="protein sequence ID" value="GAA2245170.1"/>
    <property type="molecule type" value="Genomic_DNA"/>
</dbReference>
<dbReference type="Proteomes" id="UP001500305">
    <property type="component" value="Unassembled WGS sequence"/>
</dbReference>
<accession>A0ABP5QXM0</accession>
<proteinExistence type="predicted"/>
<evidence type="ECO:0000313" key="1">
    <source>
        <dbReference type="EMBL" id="GAA2245170.1"/>
    </source>
</evidence>
<keyword evidence="2" id="KW-1185">Reference proteome</keyword>
<reference evidence="2" key="1">
    <citation type="journal article" date="2019" name="Int. J. Syst. Evol. Microbiol.">
        <title>The Global Catalogue of Microorganisms (GCM) 10K type strain sequencing project: providing services to taxonomists for standard genome sequencing and annotation.</title>
        <authorList>
            <consortium name="The Broad Institute Genomics Platform"/>
            <consortium name="The Broad Institute Genome Sequencing Center for Infectious Disease"/>
            <person name="Wu L."/>
            <person name="Ma J."/>
        </authorList>
    </citation>
    <scope>NUCLEOTIDE SEQUENCE [LARGE SCALE GENOMIC DNA]</scope>
    <source>
        <strain evidence="2">JCM 7356</strain>
    </source>
</reference>
<sequence length="69" mass="6914">MDAAGRDGTGAAGERVPLVHAGVLFADLGRALVESGGADGEVTGDRGRASYQLTAREFGSPRSAVKAAL</sequence>
<gene>
    <name evidence="1" type="ORF">GCM10010430_28790</name>
</gene>